<dbReference type="PANTHER" id="PTHR43877">
    <property type="entry name" value="AMINOALKYLPHOSPHONATE N-ACETYLTRANSFERASE-RELATED-RELATED"/>
    <property type="match status" value="1"/>
</dbReference>
<name>A0A7S8CAW7_9BACI</name>
<dbReference type="Pfam" id="PF00583">
    <property type="entry name" value="Acetyltransf_1"/>
    <property type="match status" value="1"/>
</dbReference>
<evidence type="ECO:0000256" key="1">
    <source>
        <dbReference type="ARBA" id="ARBA00022679"/>
    </source>
</evidence>
<protein>
    <submittedName>
        <fullName evidence="4">GNAT family N-acetyltransferase</fullName>
    </submittedName>
</protein>
<organism evidence="4 5">
    <name type="scientific">Mangrovibacillus cuniculi</name>
    <dbReference type="NCBI Taxonomy" id="2593652"/>
    <lineage>
        <taxon>Bacteria</taxon>
        <taxon>Bacillati</taxon>
        <taxon>Bacillota</taxon>
        <taxon>Bacilli</taxon>
        <taxon>Bacillales</taxon>
        <taxon>Bacillaceae</taxon>
        <taxon>Mangrovibacillus</taxon>
    </lineage>
</organism>
<keyword evidence="5" id="KW-1185">Reference proteome</keyword>
<proteinExistence type="predicted"/>
<feature type="domain" description="N-acetyltransferase" evidence="3">
    <location>
        <begin position="1"/>
        <end position="167"/>
    </location>
</feature>
<evidence type="ECO:0000313" key="5">
    <source>
        <dbReference type="Proteomes" id="UP000593626"/>
    </source>
</evidence>
<dbReference type="SUPFAM" id="SSF55729">
    <property type="entry name" value="Acyl-CoA N-acyltransferases (Nat)"/>
    <property type="match status" value="1"/>
</dbReference>
<dbReference type="Gene3D" id="3.40.630.30">
    <property type="match status" value="1"/>
</dbReference>
<sequence length="168" mass="19606">MNIRLGTRDDITEIMKIVRKTVDLMDKEGNDQWTGDYPTPDDFERDVANHTLHVAENNEGEILGMITVDQVATDEYNQVTWRQEEPYYVFHRLAVSVKARGLGLAQTLIQHAEEYAIDQGVPYMKTDTYSLNEKAQQLFEKLGYHKVGEMEWLNKDHPFYCYDKILTK</sequence>
<keyword evidence="1 4" id="KW-0808">Transferase</keyword>
<dbReference type="RefSeq" id="WP_239674129.1">
    <property type="nucleotide sequence ID" value="NZ_CP049742.1"/>
</dbReference>
<dbReference type="PANTHER" id="PTHR43877:SF2">
    <property type="entry name" value="AMINOALKYLPHOSPHONATE N-ACETYLTRANSFERASE-RELATED"/>
    <property type="match status" value="1"/>
</dbReference>
<evidence type="ECO:0000313" key="4">
    <source>
        <dbReference type="EMBL" id="QPC46600.1"/>
    </source>
</evidence>
<dbReference type="GO" id="GO:0016747">
    <property type="term" value="F:acyltransferase activity, transferring groups other than amino-acyl groups"/>
    <property type="evidence" value="ECO:0007669"/>
    <property type="project" value="InterPro"/>
</dbReference>
<dbReference type="EMBL" id="CP049742">
    <property type="protein sequence ID" value="QPC46600.1"/>
    <property type="molecule type" value="Genomic_DNA"/>
</dbReference>
<dbReference type="InterPro" id="IPR050832">
    <property type="entry name" value="Bact_Acetyltransf"/>
</dbReference>
<gene>
    <name evidence="4" type="ORF">G8O30_06300</name>
</gene>
<evidence type="ECO:0000259" key="3">
    <source>
        <dbReference type="PROSITE" id="PS51186"/>
    </source>
</evidence>
<dbReference type="KEGG" id="mcui:G8O30_06300"/>
<dbReference type="CDD" id="cd04301">
    <property type="entry name" value="NAT_SF"/>
    <property type="match status" value="1"/>
</dbReference>
<dbReference type="Proteomes" id="UP000593626">
    <property type="component" value="Chromosome"/>
</dbReference>
<reference evidence="4 5" key="1">
    <citation type="submission" date="2019-07" db="EMBL/GenBank/DDBJ databases">
        <title>Genome sequence of 2 isolates from Red Sea Mangroves.</title>
        <authorList>
            <person name="Sefrji F."/>
            <person name="Michoud G."/>
            <person name="Merlino G."/>
            <person name="Daffonchio D."/>
        </authorList>
    </citation>
    <scope>NUCLEOTIDE SEQUENCE [LARGE SCALE GENOMIC DNA]</scope>
    <source>
        <strain evidence="4 5">R1DC41</strain>
    </source>
</reference>
<accession>A0A7S8CAW7</accession>
<keyword evidence="2" id="KW-0012">Acyltransferase</keyword>
<dbReference type="AlphaFoldDB" id="A0A7S8CAW7"/>
<dbReference type="InterPro" id="IPR000182">
    <property type="entry name" value="GNAT_dom"/>
</dbReference>
<dbReference type="PROSITE" id="PS51186">
    <property type="entry name" value="GNAT"/>
    <property type="match status" value="1"/>
</dbReference>
<evidence type="ECO:0000256" key="2">
    <source>
        <dbReference type="ARBA" id="ARBA00023315"/>
    </source>
</evidence>
<dbReference type="InterPro" id="IPR016181">
    <property type="entry name" value="Acyl_CoA_acyltransferase"/>
</dbReference>